<evidence type="ECO:0000256" key="6">
    <source>
        <dbReference type="PROSITE-ProRule" id="PRU00706"/>
    </source>
</evidence>
<evidence type="ECO:0000313" key="8">
    <source>
        <dbReference type="Proteomes" id="UP000515146"/>
    </source>
</evidence>
<dbReference type="GO" id="GO:0006241">
    <property type="term" value="P:CTP biosynthetic process"/>
    <property type="evidence" value="ECO:0007669"/>
    <property type="project" value="InterPro"/>
</dbReference>
<sequence>MIRNNFVKSIKQIIKNFHSTKITTNNFNNNDNKRLELTLAIIKPHICNDPSCLQEIRSIIVKNKFLLIKSAQIHLTRVQAELFYEEHRGKFFYERLVTLMTSGELSVHILAKINAIQEWRKLMGPTKVFKTRLEQPNTIRGIFGLTDTRNATHGSDSTETAHREIELFFPKFSIQNWFEYEEFEWRTKNDFILDKKQWIHRMKNEKC</sequence>
<feature type="binding site" evidence="6">
    <location>
        <position position="120"/>
    </location>
    <ligand>
        <name>ATP</name>
        <dbReference type="ChEBI" id="CHEBI:30616"/>
    </ligand>
</feature>
<dbReference type="GO" id="GO:0006183">
    <property type="term" value="P:GTP biosynthetic process"/>
    <property type="evidence" value="ECO:0007669"/>
    <property type="project" value="InterPro"/>
</dbReference>
<reference evidence="9" key="1">
    <citation type="submission" date="2025-08" db="UniProtKB">
        <authorList>
            <consortium name="RefSeq"/>
        </authorList>
    </citation>
    <scope>IDENTIFICATION</scope>
    <source>
        <strain evidence="9">Airmid</strain>
    </source>
</reference>
<dbReference type="GO" id="GO:0004550">
    <property type="term" value="F:nucleoside diphosphate kinase activity"/>
    <property type="evidence" value="ECO:0007669"/>
    <property type="project" value="InterPro"/>
</dbReference>
<keyword evidence="4" id="KW-0418">Kinase</keyword>
<feature type="binding site" evidence="6">
    <location>
        <position position="126"/>
    </location>
    <ligand>
        <name>ATP</name>
        <dbReference type="ChEBI" id="CHEBI:30616"/>
    </ligand>
</feature>
<evidence type="ECO:0000256" key="3">
    <source>
        <dbReference type="ARBA" id="ARBA00022741"/>
    </source>
</evidence>
<dbReference type="GO" id="GO:0005524">
    <property type="term" value="F:ATP binding"/>
    <property type="evidence" value="ECO:0007669"/>
    <property type="project" value="UniProtKB-KW"/>
</dbReference>
<dbReference type="OMA" id="YHRLTSF"/>
<keyword evidence="5" id="KW-0067">ATP-binding</keyword>
<dbReference type="KEGG" id="dpte:113791536"/>
<feature type="binding site" evidence="6">
    <location>
        <position position="140"/>
    </location>
    <ligand>
        <name>ATP</name>
        <dbReference type="ChEBI" id="CHEBI:30616"/>
    </ligand>
</feature>
<dbReference type="FunCoup" id="A0A6P6XW73">
    <property type="interactions" value="1473"/>
</dbReference>
<feature type="binding site" evidence="6">
    <location>
        <position position="92"/>
    </location>
    <ligand>
        <name>ATP</name>
        <dbReference type="ChEBI" id="CHEBI:30616"/>
    </ligand>
</feature>
<dbReference type="GO" id="GO:0006228">
    <property type="term" value="P:UTP biosynthetic process"/>
    <property type="evidence" value="ECO:0007669"/>
    <property type="project" value="InterPro"/>
</dbReference>
<feature type="binding site" evidence="6">
    <location>
        <position position="150"/>
    </location>
    <ligand>
        <name>ATP</name>
        <dbReference type="ChEBI" id="CHEBI:30616"/>
    </ligand>
</feature>
<gene>
    <name evidence="9" type="primary">LOC113791536</name>
</gene>
<comment type="similarity">
    <text evidence="1 6 7">Belongs to the NDK family.</text>
</comment>
<dbReference type="PRINTS" id="PR01243">
    <property type="entry name" value="NUCDPKINASE"/>
</dbReference>
<dbReference type="Proteomes" id="UP000515146">
    <property type="component" value="Unplaced"/>
</dbReference>
<dbReference type="PANTHER" id="PTHR46161">
    <property type="entry name" value="NUCLEOSIDE DIPHOSPHATE KINASE"/>
    <property type="match status" value="1"/>
</dbReference>
<evidence type="ECO:0000256" key="5">
    <source>
        <dbReference type="ARBA" id="ARBA00022840"/>
    </source>
</evidence>
<keyword evidence="2" id="KW-0808">Transferase</keyword>
<keyword evidence="3" id="KW-0547">Nucleotide-binding</keyword>
<dbReference type="RefSeq" id="XP_027197126.1">
    <property type="nucleotide sequence ID" value="XM_027341325.1"/>
</dbReference>
<dbReference type="InterPro" id="IPR036850">
    <property type="entry name" value="NDK-like_dom_sf"/>
</dbReference>
<feature type="binding site" evidence="6">
    <location>
        <position position="43"/>
    </location>
    <ligand>
        <name>ATP</name>
        <dbReference type="ChEBI" id="CHEBI:30616"/>
    </ligand>
</feature>
<evidence type="ECO:0000256" key="1">
    <source>
        <dbReference type="ARBA" id="ARBA00008142"/>
    </source>
</evidence>
<dbReference type="SUPFAM" id="SSF54919">
    <property type="entry name" value="Nucleoside diphosphate kinase, NDK"/>
    <property type="match status" value="1"/>
</dbReference>
<accession>A0A6P6XW73</accession>
<organism evidence="8 9">
    <name type="scientific">Dermatophagoides pteronyssinus</name>
    <name type="common">European house dust mite</name>
    <dbReference type="NCBI Taxonomy" id="6956"/>
    <lineage>
        <taxon>Eukaryota</taxon>
        <taxon>Metazoa</taxon>
        <taxon>Ecdysozoa</taxon>
        <taxon>Arthropoda</taxon>
        <taxon>Chelicerata</taxon>
        <taxon>Arachnida</taxon>
        <taxon>Acari</taxon>
        <taxon>Acariformes</taxon>
        <taxon>Sarcoptiformes</taxon>
        <taxon>Astigmata</taxon>
        <taxon>Psoroptidia</taxon>
        <taxon>Analgoidea</taxon>
        <taxon>Pyroglyphidae</taxon>
        <taxon>Dermatophagoidinae</taxon>
        <taxon>Dermatophagoides</taxon>
    </lineage>
</organism>
<proteinExistence type="inferred from homology"/>
<evidence type="ECO:0000256" key="4">
    <source>
        <dbReference type="ARBA" id="ARBA00022777"/>
    </source>
</evidence>
<dbReference type="SMART" id="SM00562">
    <property type="entry name" value="NDK"/>
    <property type="match status" value="1"/>
</dbReference>
<dbReference type="OrthoDB" id="25346at2759"/>
<feature type="active site" description="Pros-phosphohistidine intermediate" evidence="6">
    <location>
        <position position="153"/>
    </location>
</feature>
<keyword evidence="8" id="KW-1185">Reference proteome</keyword>
<dbReference type="Gene3D" id="3.30.70.141">
    <property type="entry name" value="Nucleoside diphosphate kinase-like domain"/>
    <property type="match status" value="1"/>
</dbReference>
<dbReference type="InterPro" id="IPR034907">
    <property type="entry name" value="NDK-like_dom"/>
</dbReference>
<dbReference type="Pfam" id="PF00334">
    <property type="entry name" value="NDK"/>
    <property type="match status" value="1"/>
</dbReference>
<dbReference type="InterPro" id="IPR001564">
    <property type="entry name" value="Nucleoside_diP_kinase"/>
</dbReference>
<dbReference type="AlphaFoldDB" id="A0A6P6XW73"/>
<evidence type="ECO:0000313" key="9">
    <source>
        <dbReference type="RefSeq" id="XP_027197126.1"/>
    </source>
</evidence>
<evidence type="ECO:0000256" key="2">
    <source>
        <dbReference type="ARBA" id="ARBA00022679"/>
    </source>
</evidence>
<dbReference type="PROSITE" id="PS51374">
    <property type="entry name" value="NDPK_LIKE"/>
    <property type="match status" value="1"/>
</dbReference>
<dbReference type="PANTHER" id="PTHR46161:SF3">
    <property type="entry name" value="NUCLEOSIDE DIPHOSPHATE KINASE DDB_G0292928-RELATED"/>
    <property type="match status" value="1"/>
</dbReference>
<protein>
    <submittedName>
        <fullName evidence="9">Nucleoside diphosphate kinase 6-like</fullName>
    </submittedName>
</protein>
<dbReference type="InParanoid" id="A0A6P6XW73"/>
<evidence type="ECO:0000256" key="7">
    <source>
        <dbReference type="RuleBase" id="RU004011"/>
    </source>
</evidence>
<name>A0A6P6XW73_DERPT</name>